<protein>
    <submittedName>
        <fullName evidence="5">Class I adenylate-forming enzyme family protein</fullName>
    </submittedName>
</protein>
<dbReference type="Gene3D" id="3.30.300.30">
    <property type="match status" value="1"/>
</dbReference>
<dbReference type="InterPro" id="IPR020845">
    <property type="entry name" value="AMP-binding_CS"/>
</dbReference>
<keyword evidence="6" id="KW-1185">Reference proteome</keyword>
<evidence type="ECO:0000313" key="5">
    <source>
        <dbReference type="EMBL" id="MFC5407351.1"/>
    </source>
</evidence>
<dbReference type="PANTHER" id="PTHR44845">
    <property type="entry name" value="CARRIER DOMAIN-CONTAINING PROTEIN"/>
    <property type="match status" value="1"/>
</dbReference>
<feature type="domain" description="AMP-binding enzyme C-terminal" evidence="4">
    <location>
        <begin position="425"/>
        <end position="496"/>
    </location>
</feature>
<comment type="caution">
    <text evidence="5">The sequence shown here is derived from an EMBL/GenBank/DDBJ whole genome shotgun (WGS) entry which is preliminary data.</text>
</comment>
<proteinExistence type="predicted"/>
<evidence type="ECO:0000313" key="6">
    <source>
        <dbReference type="Proteomes" id="UP001596113"/>
    </source>
</evidence>
<dbReference type="Pfam" id="PF13193">
    <property type="entry name" value="AMP-binding_C"/>
    <property type="match status" value="1"/>
</dbReference>
<dbReference type="InterPro" id="IPR025110">
    <property type="entry name" value="AMP-bd_C"/>
</dbReference>
<gene>
    <name evidence="5" type="ORF">ACFPOF_31865</name>
</gene>
<dbReference type="Pfam" id="PF00501">
    <property type="entry name" value="AMP-binding"/>
    <property type="match status" value="1"/>
</dbReference>
<dbReference type="InterPro" id="IPR000873">
    <property type="entry name" value="AMP-dep_synth/lig_dom"/>
</dbReference>
<dbReference type="SUPFAM" id="SSF56801">
    <property type="entry name" value="Acetyl-CoA synthetase-like"/>
    <property type="match status" value="1"/>
</dbReference>
<sequence>MTCIFPTFIKEVCGRHADRIAYRHIDQTDCSYAELNAKTDRLAAYFLRNGVRPGYKMAFMCDNPMHAVFGYVACLKIGVTCIPINVEIENPNHLFQICQPDGIFVTQEIEARIRAYIPANAKIYSLDSRTPYYCNDSDFSTSEINSLALGTRRLDENDPAFIFFTSGSTGSPKGVVLSHRNIVYYAMHGASPYRIRFDDVFICLSAFHSDMSLFPLFLPLRYGASCLLINPASRWNPSYIWRCITEKKVTTLFVVPSMLKLMLFQELREAEAESVRYLIISGEKASMKDLLTARTVFGQAQFINLYGNTESNDIMFYRIPSRLDNLSELPLGTPMPYVSALIVNESMNVCEDGEIGELYIHSPTLMSGYRRIDTEINDFVSVNGTEKKYFPTKDLVWRKENVYYFAGRKDNMIKVHAQRVFPSLVETVLQRMPNVIEAAVFPIHRAGSAALAAFLYGSNISNSEARDYCAQHLPAYSIPKKFVIVEKSLPKTNTGKFDYIEIEREYL</sequence>
<organism evidence="5 6">
    <name type="scientific">Cohnella soli</name>
    <dbReference type="NCBI Taxonomy" id="425005"/>
    <lineage>
        <taxon>Bacteria</taxon>
        <taxon>Bacillati</taxon>
        <taxon>Bacillota</taxon>
        <taxon>Bacilli</taxon>
        <taxon>Bacillales</taxon>
        <taxon>Paenibacillaceae</taxon>
        <taxon>Cohnella</taxon>
    </lineage>
</organism>
<dbReference type="PROSITE" id="PS00455">
    <property type="entry name" value="AMP_BINDING"/>
    <property type="match status" value="1"/>
</dbReference>
<dbReference type="InterPro" id="IPR045851">
    <property type="entry name" value="AMP-bd_C_sf"/>
</dbReference>
<dbReference type="Proteomes" id="UP001596113">
    <property type="component" value="Unassembled WGS sequence"/>
</dbReference>
<dbReference type="RefSeq" id="WP_378139939.1">
    <property type="nucleotide sequence ID" value="NZ_JBHSMI010000067.1"/>
</dbReference>
<keyword evidence="2" id="KW-0597">Phosphoprotein</keyword>
<dbReference type="InterPro" id="IPR042099">
    <property type="entry name" value="ANL_N_sf"/>
</dbReference>
<evidence type="ECO:0000256" key="1">
    <source>
        <dbReference type="ARBA" id="ARBA00022450"/>
    </source>
</evidence>
<dbReference type="EMBL" id="JBHSMI010000067">
    <property type="protein sequence ID" value="MFC5407351.1"/>
    <property type="molecule type" value="Genomic_DNA"/>
</dbReference>
<evidence type="ECO:0000259" key="3">
    <source>
        <dbReference type="Pfam" id="PF00501"/>
    </source>
</evidence>
<dbReference type="Gene3D" id="3.40.50.12780">
    <property type="entry name" value="N-terminal domain of ligase-like"/>
    <property type="match status" value="1"/>
</dbReference>
<reference evidence="6" key="1">
    <citation type="journal article" date="2019" name="Int. J. Syst. Evol. Microbiol.">
        <title>The Global Catalogue of Microorganisms (GCM) 10K type strain sequencing project: providing services to taxonomists for standard genome sequencing and annotation.</title>
        <authorList>
            <consortium name="The Broad Institute Genomics Platform"/>
            <consortium name="The Broad Institute Genome Sequencing Center for Infectious Disease"/>
            <person name="Wu L."/>
            <person name="Ma J."/>
        </authorList>
    </citation>
    <scope>NUCLEOTIDE SEQUENCE [LARGE SCALE GENOMIC DNA]</scope>
    <source>
        <strain evidence="6">CGMCC 1.18575</strain>
    </source>
</reference>
<accession>A0ABW0I1F2</accession>
<keyword evidence="1" id="KW-0596">Phosphopantetheine</keyword>
<dbReference type="PANTHER" id="PTHR44845:SF6">
    <property type="entry name" value="BETA-ALANINE-ACTIVATING ENZYME"/>
    <property type="match status" value="1"/>
</dbReference>
<feature type="domain" description="AMP-dependent synthetase/ligase" evidence="3">
    <location>
        <begin position="11"/>
        <end position="369"/>
    </location>
</feature>
<name>A0ABW0I1F2_9BACL</name>
<evidence type="ECO:0000256" key="2">
    <source>
        <dbReference type="ARBA" id="ARBA00022553"/>
    </source>
</evidence>
<evidence type="ECO:0000259" key="4">
    <source>
        <dbReference type="Pfam" id="PF13193"/>
    </source>
</evidence>